<dbReference type="Pfam" id="PF02628">
    <property type="entry name" value="COX15-CtaA"/>
    <property type="match status" value="1"/>
</dbReference>
<evidence type="ECO:0000256" key="13">
    <source>
        <dbReference type="SAM" id="Phobius"/>
    </source>
</evidence>
<keyword evidence="4" id="KW-0479">Metal-binding</keyword>
<name>A0A4P9YUQ7_9FUNG</name>
<reference evidence="15" key="1">
    <citation type="journal article" date="2018" name="Nat. Microbiol.">
        <title>Leveraging single-cell genomics to expand the fungal tree of life.</title>
        <authorList>
            <person name="Ahrendt S.R."/>
            <person name="Quandt C.A."/>
            <person name="Ciobanu D."/>
            <person name="Clum A."/>
            <person name="Salamov A."/>
            <person name="Andreopoulos B."/>
            <person name="Cheng J.F."/>
            <person name="Woyke T."/>
            <person name="Pelin A."/>
            <person name="Henrissat B."/>
            <person name="Reynolds N.K."/>
            <person name="Benny G.L."/>
            <person name="Smith M.E."/>
            <person name="James T.Y."/>
            <person name="Grigoriev I.V."/>
        </authorList>
    </citation>
    <scope>NUCLEOTIDE SEQUENCE [LARGE SCALE GENOMIC DNA]</scope>
    <source>
        <strain evidence="15">Benny S71-1</strain>
    </source>
</reference>
<keyword evidence="6" id="KW-0560">Oxidoreductase</keyword>
<feature type="transmembrane region" description="Helical" evidence="13">
    <location>
        <begin position="387"/>
        <end position="407"/>
    </location>
</feature>
<comment type="cofactor">
    <cofactor evidence="1">
        <name>heme b</name>
        <dbReference type="ChEBI" id="CHEBI:60344"/>
    </cofactor>
</comment>
<feature type="region of interest" description="Disordered" evidence="12">
    <location>
        <begin position="1"/>
        <end position="21"/>
    </location>
</feature>
<comment type="subcellular location">
    <subcellularLocation>
        <location evidence="2">Membrane</location>
        <topology evidence="2">Multi-pass membrane protein</topology>
    </subcellularLocation>
</comment>
<keyword evidence="7" id="KW-0408">Iron</keyword>
<dbReference type="Proteomes" id="UP000278143">
    <property type="component" value="Unassembled WGS sequence"/>
</dbReference>
<evidence type="ECO:0000256" key="3">
    <source>
        <dbReference type="ARBA" id="ARBA00022692"/>
    </source>
</evidence>
<keyword evidence="15" id="KW-1185">Reference proteome</keyword>
<proteinExistence type="inferred from homology"/>
<evidence type="ECO:0000256" key="1">
    <source>
        <dbReference type="ARBA" id="ARBA00001970"/>
    </source>
</evidence>
<feature type="transmembrane region" description="Helical" evidence="13">
    <location>
        <begin position="359"/>
        <end position="381"/>
    </location>
</feature>
<evidence type="ECO:0000256" key="2">
    <source>
        <dbReference type="ARBA" id="ARBA00004141"/>
    </source>
</evidence>
<evidence type="ECO:0000256" key="6">
    <source>
        <dbReference type="ARBA" id="ARBA00023002"/>
    </source>
</evidence>
<dbReference type="OrthoDB" id="1726137at2759"/>
<feature type="transmembrane region" description="Helical" evidence="13">
    <location>
        <begin position="205"/>
        <end position="229"/>
    </location>
</feature>
<dbReference type="AlphaFoldDB" id="A0A4P9YUQ7"/>
<dbReference type="PANTHER" id="PTHR23289:SF2">
    <property type="entry name" value="CYTOCHROME C OXIDASE ASSEMBLY PROTEIN COX15 HOMOLOG"/>
    <property type="match status" value="1"/>
</dbReference>
<protein>
    <submittedName>
        <fullName evidence="14">COX15/CtaA family</fullName>
    </submittedName>
</protein>
<dbReference type="GO" id="GO:0120547">
    <property type="term" value="F:heme A synthase activity"/>
    <property type="evidence" value="ECO:0007669"/>
    <property type="project" value="UniProtKB-EC"/>
</dbReference>
<dbReference type="GO" id="GO:0046872">
    <property type="term" value="F:metal ion binding"/>
    <property type="evidence" value="ECO:0007669"/>
    <property type="project" value="UniProtKB-KW"/>
</dbReference>
<keyword evidence="5 13" id="KW-1133">Transmembrane helix</keyword>
<evidence type="ECO:0000313" key="14">
    <source>
        <dbReference type="EMBL" id="RKP23525.1"/>
    </source>
</evidence>
<evidence type="ECO:0000256" key="12">
    <source>
        <dbReference type="SAM" id="MobiDB-lite"/>
    </source>
</evidence>
<dbReference type="GO" id="GO:0005743">
    <property type="term" value="C:mitochondrial inner membrane"/>
    <property type="evidence" value="ECO:0007669"/>
    <property type="project" value="TreeGrafter"/>
</dbReference>
<feature type="transmembrane region" description="Helical" evidence="13">
    <location>
        <begin position="255"/>
        <end position="277"/>
    </location>
</feature>
<evidence type="ECO:0000256" key="10">
    <source>
        <dbReference type="ARBA" id="ARBA00044501"/>
    </source>
</evidence>
<accession>A0A4P9YUQ7</accession>
<keyword evidence="3 13" id="KW-0812">Transmembrane</keyword>
<dbReference type="HAMAP" id="MF_01665">
    <property type="entry name" value="HemeA_synth_type2"/>
    <property type="match status" value="1"/>
</dbReference>
<dbReference type="InterPro" id="IPR003780">
    <property type="entry name" value="COX15/CtaA_fam"/>
</dbReference>
<comment type="pathway">
    <text evidence="10">Porphyrin-containing compound metabolism; heme A biosynthesis; heme A from heme O: step 1/1.</text>
</comment>
<gene>
    <name evidence="14" type="ORF">SYNPS1DRAFT_24416</name>
</gene>
<evidence type="ECO:0000313" key="15">
    <source>
        <dbReference type="Proteomes" id="UP000278143"/>
    </source>
</evidence>
<dbReference type="PANTHER" id="PTHR23289">
    <property type="entry name" value="CYTOCHROME C OXIDASE ASSEMBLY PROTEIN COX15"/>
    <property type="match status" value="1"/>
</dbReference>
<dbReference type="EMBL" id="KZ990904">
    <property type="protein sequence ID" value="RKP23525.1"/>
    <property type="molecule type" value="Genomic_DNA"/>
</dbReference>
<keyword evidence="8" id="KW-0350">Heme biosynthesis</keyword>
<evidence type="ECO:0000256" key="9">
    <source>
        <dbReference type="ARBA" id="ARBA00023136"/>
    </source>
</evidence>
<feature type="transmembrane region" description="Helical" evidence="13">
    <location>
        <begin position="52"/>
        <end position="72"/>
    </location>
</feature>
<evidence type="ECO:0000256" key="4">
    <source>
        <dbReference type="ARBA" id="ARBA00022723"/>
    </source>
</evidence>
<dbReference type="GO" id="GO:0006784">
    <property type="term" value="P:heme A biosynthetic process"/>
    <property type="evidence" value="ECO:0007669"/>
    <property type="project" value="InterPro"/>
</dbReference>
<feature type="transmembrane region" description="Helical" evidence="13">
    <location>
        <begin position="330"/>
        <end position="347"/>
    </location>
</feature>
<evidence type="ECO:0000256" key="5">
    <source>
        <dbReference type="ARBA" id="ARBA00022989"/>
    </source>
</evidence>
<organism evidence="14 15">
    <name type="scientific">Syncephalis pseudoplumigaleata</name>
    <dbReference type="NCBI Taxonomy" id="1712513"/>
    <lineage>
        <taxon>Eukaryota</taxon>
        <taxon>Fungi</taxon>
        <taxon>Fungi incertae sedis</taxon>
        <taxon>Zoopagomycota</taxon>
        <taxon>Zoopagomycotina</taxon>
        <taxon>Zoopagomycetes</taxon>
        <taxon>Zoopagales</taxon>
        <taxon>Piptocephalidaceae</taxon>
        <taxon>Syncephalis</taxon>
    </lineage>
</organism>
<keyword evidence="9 13" id="KW-0472">Membrane</keyword>
<feature type="transmembrane region" description="Helical" evidence="13">
    <location>
        <begin position="137"/>
        <end position="155"/>
    </location>
</feature>
<sequence>MRRRLLTTTSTAHAAPPPSPGTIAATIEAEAVKQAPSSTHTATPSAATPPIVGYWLIGSGVLVFGIVVLGGLTRPTESGLSIVEWNVLKGVWPPLTQQGWEEEFDKYKQYPEYKILNHGMSLDEFKRIFYMEWGHRLWGRVIGLSFVLPAIYFWRRGLLPRSLGKRVLGISALIGFQGVLGWYMVKSGLDEEMITPHGVPRVSQYRLAAHLGSAFLIYIGMLTTGWDVLRQARPSLSHIMSSNALKRPALQRLRLASLALSGLVFLTAMSGAFVAGLDAGLLYDTFPKMGGRWIPPEHDIWSEVFTQPGDVSRWRNLFENPTTVQFDHRVLGTTTVAATMALWYYACRLPLPPAARRTAHGMLAAALVQISLGISTLLYAVPIPLAASHQAGSLVLLTVVLRLAHLLKRSPVKL</sequence>
<evidence type="ECO:0000256" key="8">
    <source>
        <dbReference type="ARBA" id="ARBA00023133"/>
    </source>
</evidence>
<dbReference type="InterPro" id="IPR023754">
    <property type="entry name" value="HemeA_Synthase_type2"/>
</dbReference>
<evidence type="ECO:0000256" key="7">
    <source>
        <dbReference type="ARBA" id="ARBA00023004"/>
    </source>
</evidence>
<comment type="catalytic activity">
    <reaction evidence="11">
        <text>Fe(II)-heme o + 2 A + H2O = Fe(II)-heme a + 2 AH2</text>
        <dbReference type="Rhea" id="RHEA:63388"/>
        <dbReference type="ChEBI" id="CHEBI:13193"/>
        <dbReference type="ChEBI" id="CHEBI:15377"/>
        <dbReference type="ChEBI" id="CHEBI:17499"/>
        <dbReference type="ChEBI" id="CHEBI:60530"/>
        <dbReference type="ChEBI" id="CHEBI:61715"/>
        <dbReference type="EC" id="1.17.99.9"/>
    </reaction>
    <physiologicalReaction direction="left-to-right" evidence="11">
        <dbReference type="Rhea" id="RHEA:63389"/>
    </physiologicalReaction>
</comment>
<evidence type="ECO:0000256" key="11">
    <source>
        <dbReference type="ARBA" id="ARBA00048044"/>
    </source>
</evidence>
<feature type="transmembrane region" description="Helical" evidence="13">
    <location>
        <begin position="167"/>
        <end position="185"/>
    </location>
</feature>
<dbReference type="GO" id="GO:0016653">
    <property type="term" value="F:oxidoreductase activity, acting on NAD(P)H, heme protein as acceptor"/>
    <property type="evidence" value="ECO:0007669"/>
    <property type="project" value="TreeGrafter"/>
</dbReference>